<organism evidence="1 2">
    <name type="scientific">Raphanus sativus</name>
    <name type="common">Radish</name>
    <name type="synonym">Raphanus raphanistrum var. sativus</name>
    <dbReference type="NCBI Taxonomy" id="3726"/>
    <lineage>
        <taxon>Eukaryota</taxon>
        <taxon>Viridiplantae</taxon>
        <taxon>Streptophyta</taxon>
        <taxon>Embryophyta</taxon>
        <taxon>Tracheophyta</taxon>
        <taxon>Spermatophyta</taxon>
        <taxon>Magnoliopsida</taxon>
        <taxon>eudicotyledons</taxon>
        <taxon>Gunneridae</taxon>
        <taxon>Pentapetalae</taxon>
        <taxon>rosids</taxon>
        <taxon>malvids</taxon>
        <taxon>Brassicales</taxon>
        <taxon>Brassicaceae</taxon>
        <taxon>Brassiceae</taxon>
        <taxon>Raphanus</taxon>
    </lineage>
</organism>
<accession>A0A9W3CSU4</accession>
<protein>
    <submittedName>
        <fullName evidence="2">Uncharacterized protein LOC130504008</fullName>
    </submittedName>
</protein>
<dbReference type="RefSeq" id="XP_056854556.1">
    <property type="nucleotide sequence ID" value="XM_056998576.1"/>
</dbReference>
<sequence>MVAKLGLKVQKHPKPYRLQWLNEEGEMRVSTQVLIPIAIGKYEDEVLCDILPMEASHILLGRPWQSDRRVMHDGYTNKHTFEHNGKKTVLVPLTPKEVHEDQLQLQKKKKIDLKPDQSKQHNLYAKTGEIKRILYSQNSFVLLRFKENLLTVANKTPDYPSELSSLLQEYKDIFPEDNPIGLPPICGIEHQIDFVPGATLPNRPSYRTNPVETKELQKQVEELMEKGHIRESMSPCAVPVLLVPKKDDGVKVDQEKIKAIQEWPSPTTVSE</sequence>
<keyword evidence="1" id="KW-1185">Reference proteome</keyword>
<dbReference type="GeneID" id="130504008"/>
<dbReference type="CDD" id="cd00303">
    <property type="entry name" value="retropepsin_like"/>
    <property type="match status" value="1"/>
</dbReference>
<gene>
    <name evidence="2" type="primary">LOC130504008</name>
</gene>
<dbReference type="KEGG" id="rsz:130504008"/>
<evidence type="ECO:0000313" key="2">
    <source>
        <dbReference type="RefSeq" id="XP_056854556.1"/>
    </source>
</evidence>
<dbReference type="AlphaFoldDB" id="A0A9W3CSU4"/>
<proteinExistence type="predicted"/>
<dbReference type="OrthoDB" id="1111103at2759"/>
<dbReference type="Proteomes" id="UP000504610">
    <property type="component" value="Unplaced"/>
</dbReference>
<dbReference type="SUPFAM" id="SSF56672">
    <property type="entry name" value="DNA/RNA polymerases"/>
    <property type="match status" value="1"/>
</dbReference>
<evidence type="ECO:0000313" key="1">
    <source>
        <dbReference type="Proteomes" id="UP000504610"/>
    </source>
</evidence>
<dbReference type="PANTHER" id="PTHR35046">
    <property type="entry name" value="ZINC KNUCKLE (CCHC-TYPE) FAMILY PROTEIN"/>
    <property type="match status" value="1"/>
</dbReference>
<reference evidence="2" key="1">
    <citation type="submission" date="2025-08" db="UniProtKB">
        <authorList>
            <consortium name="RefSeq"/>
        </authorList>
    </citation>
    <scope>IDENTIFICATION</scope>
    <source>
        <tissue evidence="2">Leaf</tissue>
    </source>
</reference>
<name>A0A9W3CSU4_RAPSA</name>
<dbReference type="PANTHER" id="PTHR35046:SF9">
    <property type="entry name" value="RNA-DIRECTED DNA POLYMERASE"/>
    <property type="match status" value="1"/>
</dbReference>
<feature type="non-terminal residue" evidence="2">
    <location>
        <position position="271"/>
    </location>
</feature>
<dbReference type="Gene3D" id="3.10.10.10">
    <property type="entry name" value="HIV Type 1 Reverse Transcriptase, subunit A, domain 1"/>
    <property type="match status" value="1"/>
</dbReference>
<dbReference type="InterPro" id="IPR043502">
    <property type="entry name" value="DNA/RNA_pol_sf"/>
</dbReference>